<dbReference type="InterPro" id="IPR002938">
    <property type="entry name" value="FAD-bd"/>
</dbReference>
<dbReference type="PRINTS" id="PR00420">
    <property type="entry name" value="RNGMNOXGNASE"/>
</dbReference>
<feature type="domain" description="FAD-binding" evidence="7">
    <location>
        <begin position="296"/>
        <end position="337"/>
    </location>
</feature>
<keyword evidence="4 5" id="KW-0503">Monooxygenase</keyword>
<dbReference type="InterPro" id="IPR036188">
    <property type="entry name" value="FAD/NAD-bd_sf"/>
</dbReference>
<dbReference type="Pfam" id="PF01494">
    <property type="entry name" value="FAD_binding_3"/>
    <property type="match status" value="2"/>
</dbReference>
<evidence type="ECO:0000256" key="2">
    <source>
        <dbReference type="ARBA" id="ARBA00022827"/>
    </source>
</evidence>
<accession>A0ABP6YT46</accession>
<evidence type="ECO:0000313" key="9">
    <source>
        <dbReference type="Proteomes" id="UP001500630"/>
    </source>
</evidence>
<evidence type="ECO:0000256" key="1">
    <source>
        <dbReference type="ARBA" id="ARBA00022630"/>
    </source>
</evidence>
<comment type="subcellular location">
    <subcellularLocation>
        <location evidence="5">Cytoplasm</location>
    </subcellularLocation>
</comment>
<keyword evidence="9" id="KW-1185">Reference proteome</keyword>
<evidence type="ECO:0000256" key="4">
    <source>
        <dbReference type="ARBA" id="ARBA00023033"/>
    </source>
</evidence>
<dbReference type="EC" id="1.14.13.-" evidence="5"/>
<gene>
    <name evidence="8" type="ORF">GCM10022419_084730</name>
</gene>
<keyword evidence="1 5" id="KW-0285">Flavoprotein</keyword>
<dbReference type="Proteomes" id="UP001500630">
    <property type="component" value="Unassembled WGS sequence"/>
</dbReference>
<dbReference type="SUPFAM" id="SSF51905">
    <property type="entry name" value="FAD/NAD(P)-binding domain"/>
    <property type="match status" value="1"/>
</dbReference>
<feature type="binding site" evidence="5">
    <location>
        <position position="106"/>
    </location>
    <ligand>
        <name>FAD</name>
        <dbReference type="ChEBI" id="CHEBI:57692"/>
    </ligand>
</feature>
<keyword evidence="2 5" id="KW-0274">FAD</keyword>
<comment type="catalytic activity">
    <reaction evidence="5">
        <text>a tetracycline + NADPH + O2 + H(+) = an 11a-hydroxytetracycline + NADP(+) + H2O</text>
        <dbReference type="Rhea" id="RHEA:61444"/>
        <dbReference type="ChEBI" id="CHEBI:15377"/>
        <dbReference type="ChEBI" id="CHEBI:15378"/>
        <dbReference type="ChEBI" id="CHEBI:15379"/>
        <dbReference type="ChEBI" id="CHEBI:57783"/>
        <dbReference type="ChEBI" id="CHEBI:58349"/>
        <dbReference type="ChEBI" id="CHEBI:144644"/>
        <dbReference type="ChEBI" id="CHEBI:144645"/>
    </reaction>
</comment>
<comment type="domain">
    <text evidence="5">Consists of an N-terminal FAD-binding domain with a Rossman fold and a C-terminal substrate-binding domain.</text>
</comment>
<feature type="domain" description="FAD-binding" evidence="7">
    <location>
        <begin position="6"/>
        <end position="219"/>
    </location>
</feature>
<organism evidence="8 9">
    <name type="scientific">Nonomuraea rosea</name>
    <dbReference type="NCBI Taxonomy" id="638574"/>
    <lineage>
        <taxon>Bacteria</taxon>
        <taxon>Bacillati</taxon>
        <taxon>Actinomycetota</taxon>
        <taxon>Actinomycetes</taxon>
        <taxon>Streptosporangiales</taxon>
        <taxon>Streptosporangiaceae</taxon>
        <taxon>Nonomuraea</taxon>
    </lineage>
</organism>
<proteinExistence type="inferred from homology"/>
<feature type="binding site" evidence="5">
    <location>
        <position position="301"/>
    </location>
    <ligand>
        <name>FAD</name>
        <dbReference type="ChEBI" id="CHEBI:57692"/>
    </ligand>
</feature>
<feature type="binding site" evidence="5">
    <location>
        <position position="42"/>
    </location>
    <ligand>
        <name>NADPH</name>
        <dbReference type="ChEBI" id="CHEBI:57783"/>
    </ligand>
</feature>
<evidence type="ECO:0000313" key="8">
    <source>
        <dbReference type="EMBL" id="GAA3589398.1"/>
    </source>
</evidence>
<evidence type="ECO:0000256" key="3">
    <source>
        <dbReference type="ARBA" id="ARBA00023002"/>
    </source>
</evidence>
<keyword evidence="5" id="KW-0547">Nucleotide-binding</keyword>
<dbReference type="RefSeq" id="WP_345571050.1">
    <property type="nucleotide sequence ID" value="NZ_BAABDQ010000025.1"/>
</dbReference>
<feature type="region of interest" description="Disordered" evidence="6">
    <location>
        <begin position="377"/>
        <end position="405"/>
    </location>
</feature>
<name>A0ABP6YT46_9ACTN</name>
<keyword evidence="5" id="KW-0963">Cytoplasm</keyword>
<reference evidence="9" key="1">
    <citation type="journal article" date="2019" name="Int. J. Syst. Evol. Microbiol.">
        <title>The Global Catalogue of Microorganisms (GCM) 10K type strain sequencing project: providing services to taxonomists for standard genome sequencing and annotation.</title>
        <authorList>
            <consortium name="The Broad Institute Genomics Platform"/>
            <consortium name="The Broad Institute Genome Sequencing Center for Infectious Disease"/>
            <person name="Wu L."/>
            <person name="Ma J."/>
        </authorList>
    </citation>
    <scope>NUCLEOTIDE SEQUENCE [LARGE SCALE GENOMIC DNA]</scope>
    <source>
        <strain evidence="9">JCM 17326</strain>
    </source>
</reference>
<dbReference type="PANTHER" id="PTHR46972">
    <property type="entry name" value="MONOOXYGENASE ASQM-RELATED"/>
    <property type="match status" value="1"/>
</dbReference>
<evidence type="ECO:0000256" key="6">
    <source>
        <dbReference type="SAM" id="MobiDB-lite"/>
    </source>
</evidence>
<protein>
    <recommendedName>
        <fullName evidence="5">Flavin-dependent monooxygenase</fullName>
    </recommendedName>
    <alternativeName>
        <fullName evidence="5">TetX monooxygenase</fullName>
        <shortName evidence="5">TetX</shortName>
        <ecNumber evidence="5">1.14.13.-</ecNumber>
    </alternativeName>
</protein>
<comment type="subunit">
    <text evidence="5">Monomer.</text>
</comment>
<feature type="binding site" evidence="5">
    <location>
        <position position="49"/>
    </location>
    <ligand>
        <name>FAD</name>
        <dbReference type="ChEBI" id="CHEBI:57692"/>
    </ligand>
</feature>
<comment type="cofactor">
    <cofactor evidence="5">
        <name>FAD</name>
        <dbReference type="ChEBI" id="CHEBI:57692"/>
    </cofactor>
</comment>
<keyword evidence="3 5" id="KW-0560">Oxidoreductase</keyword>
<dbReference type="HAMAP" id="MF_00845">
    <property type="entry name" value="TetX_monooxygenase"/>
    <property type="match status" value="1"/>
</dbReference>
<dbReference type="EMBL" id="BAABDQ010000025">
    <property type="protein sequence ID" value="GAA3589398.1"/>
    <property type="molecule type" value="Genomic_DNA"/>
</dbReference>
<comment type="similarity">
    <text evidence="5">Belongs to the aromatic-ring hydroxylase family. TetX subfamily.</text>
</comment>
<comment type="caution">
    <text evidence="8">The sequence shown here is derived from an EMBL/GenBank/DDBJ whole genome shotgun (WGS) entry which is preliminary data.</text>
</comment>
<dbReference type="Gene3D" id="3.50.50.60">
    <property type="entry name" value="FAD/NAD(P)-binding domain"/>
    <property type="match status" value="1"/>
</dbReference>
<evidence type="ECO:0000256" key="5">
    <source>
        <dbReference type="HAMAP-Rule" id="MF_00845"/>
    </source>
</evidence>
<sequence length="405" mass="42866">MKSPVRIAVVGAGPGGLMCARILQRHGIEVTVYDADASVTARDPGGTLDLHADSGQIAMQDAGLLAEFMALARLEDQAKSRLDHHGNVLHAFAPGAEDAAAPEIDRGQLRALLAAHVAPGTVRWGHRLTEAVPLGGGRHRLEFGGGRSAEADLLIGADGAWSRVRPLLSDAVPAYSGVSFIDVRFDDVEHRHPEIAALVGDGHMFANDGQGRAIIAQRNSDGRIRAYLGLRTGLDWPERAGLDLADAAAVGRYLLGEYGHWAAELQALLTGTDGGYVNRPLHALPAPLTWEHTPGVTLLGDAAHLMSPFGGFGANFALLDGAELGRAIAEEPTADAAIRRYEEVMLPRSGRHATGANDALARFFATGDFALAQVPDPEAEHQRYREAAEDYRRDRAAAPGSAAVG</sequence>
<keyword evidence="5" id="KW-0521">NADP</keyword>
<dbReference type="InterPro" id="IPR043683">
    <property type="entry name" value="TetX_monooxygenase"/>
</dbReference>
<dbReference type="PANTHER" id="PTHR46972:SF1">
    <property type="entry name" value="FAD DEPENDENT OXIDOREDUCTASE DOMAIN-CONTAINING PROTEIN"/>
    <property type="match status" value="1"/>
</dbReference>
<evidence type="ECO:0000259" key="7">
    <source>
        <dbReference type="Pfam" id="PF01494"/>
    </source>
</evidence>
<comment type="function">
    <text evidence="5">An FAD-requiring monooxygenase active on some tetracycline antibiotic derivatives, which leads to their inactivation. Hydroxylates carbon 11a of tetracycline and some analogs.</text>
</comment>
<feature type="compositionally biased region" description="Basic and acidic residues" evidence="6">
    <location>
        <begin position="378"/>
        <end position="396"/>
    </location>
</feature>